<name>A0A143WQQ5_9ENTR</name>
<feature type="binding site" evidence="7">
    <location>
        <position position="70"/>
    </location>
    <ligand>
        <name>tRNA</name>
        <dbReference type="ChEBI" id="CHEBI:17843"/>
    </ligand>
</feature>
<keyword evidence="3 7" id="KW-0378">Hydrolase</keyword>
<feature type="binding site" evidence="7">
    <location>
        <position position="68"/>
    </location>
    <ligand>
        <name>tRNA</name>
        <dbReference type="ChEBI" id="CHEBI:17843"/>
    </ligand>
</feature>
<evidence type="ECO:0000256" key="7">
    <source>
        <dbReference type="HAMAP-Rule" id="MF_00083"/>
    </source>
</evidence>
<dbReference type="PATRIC" id="fig|1778264.3.peg.176"/>
<accession>A0A143WQQ5</accession>
<dbReference type="EMBL" id="LN999831">
    <property type="protein sequence ID" value="CUX95887.1"/>
    <property type="molecule type" value="Genomic_DNA"/>
</dbReference>
<keyword evidence="4 7" id="KW-0694">RNA-binding</keyword>
<gene>
    <name evidence="7 10" type="primary">pth</name>
    <name evidence="10" type="ORF">PMARG_ME00200</name>
</gene>
<comment type="subcellular location">
    <subcellularLocation>
        <location evidence="7">Cytoplasm</location>
    </subcellularLocation>
</comment>
<organism evidence="10 11">
    <name type="scientific">Candidatus Mikella endobia</name>
    <dbReference type="NCBI Taxonomy" id="1778264"/>
    <lineage>
        <taxon>Bacteria</taxon>
        <taxon>Pseudomonadati</taxon>
        <taxon>Pseudomonadota</taxon>
        <taxon>Gammaproteobacteria</taxon>
        <taxon>Enterobacterales</taxon>
        <taxon>Enterobacteriaceae</taxon>
        <taxon>Candidatus Mikella</taxon>
    </lineage>
</organism>
<feature type="binding site" evidence="7">
    <location>
        <position position="116"/>
    </location>
    <ligand>
        <name>tRNA</name>
        <dbReference type="ChEBI" id="CHEBI:17843"/>
    </ligand>
</feature>
<comment type="function">
    <text evidence="7">Catalyzes the release of premature peptidyl moieties from peptidyl-tRNA molecules trapped in stalled 50S ribosomal subunits, and thus maintains levels of free tRNAs and 50S ribosomes.</text>
</comment>
<evidence type="ECO:0000256" key="4">
    <source>
        <dbReference type="ARBA" id="ARBA00022884"/>
    </source>
</evidence>
<dbReference type="RefSeq" id="WP_067569365.1">
    <property type="nucleotide sequence ID" value="NZ_LN999831.1"/>
</dbReference>
<dbReference type="PROSITE" id="PS01196">
    <property type="entry name" value="PEPT_TRNA_HYDROL_2"/>
    <property type="match status" value="1"/>
</dbReference>
<reference evidence="11" key="1">
    <citation type="submission" date="2016-01" db="EMBL/GenBank/DDBJ databases">
        <authorList>
            <person name="Husnik F."/>
        </authorList>
    </citation>
    <scope>NUCLEOTIDE SEQUENCE [LARGE SCALE GENOMIC DNA]</scope>
</reference>
<feature type="binding site" evidence="7">
    <location>
        <position position="16"/>
    </location>
    <ligand>
        <name>tRNA</name>
        <dbReference type="ChEBI" id="CHEBI:17843"/>
    </ligand>
</feature>
<keyword evidence="7" id="KW-0963">Cytoplasm</keyword>
<dbReference type="GO" id="GO:0000049">
    <property type="term" value="F:tRNA binding"/>
    <property type="evidence" value="ECO:0007669"/>
    <property type="project" value="UniProtKB-UniRule"/>
</dbReference>
<dbReference type="EC" id="3.1.1.29" evidence="1 7"/>
<dbReference type="PANTHER" id="PTHR17224:SF1">
    <property type="entry name" value="PEPTIDYL-TRNA HYDROLASE"/>
    <property type="match status" value="1"/>
</dbReference>
<dbReference type="OrthoDB" id="9800507at2"/>
<dbReference type="SUPFAM" id="SSF53178">
    <property type="entry name" value="Peptidyl-tRNA hydrolase-like"/>
    <property type="match status" value="1"/>
</dbReference>
<comment type="subunit">
    <text evidence="7">Monomer.</text>
</comment>
<dbReference type="GO" id="GO:0072344">
    <property type="term" value="P:rescue of stalled ribosome"/>
    <property type="evidence" value="ECO:0007669"/>
    <property type="project" value="UniProtKB-UniRule"/>
</dbReference>
<dbReference type="HAMAP" id="MF_00083">
    <property type="entry name" value="Pept_tRNA_hydro_bact"/>
    <property type="match status" value="1"/>
</dbReference>
<evidence type="ECO:0000256" key="9">
    <source>
        <dbReference type="RuleBase" id="RU004320"/>
    </source>
</evidence>
<proteinExistence type="inferred from homology"/>
<evidence type="ECO:0000256" key="8">
    <source>
        <dbReference type="RuleBase" id="RU000673"/>
    </source>
</evidence>
<dbReference type="KEGG" id="cmik:PMARG_ME00200"/>
<dbReference type="InterPro" id="IPR018171">
    <property type="entry name" value="Pept_tRNA_hydro_CS"/>
</dbReference>
<keyword evidence="11" id="KW-1185">Reference proteome</keyword>
<dbReference type="GO" id="GO:0004045">
    <property type="term" value="F:peptidyl-tRNA hydrolase activity"/>
    <property type="evidence" value="ECO:0007669"/>
    <property type="project" value="UniProtKB-UniRule"/>
</dbReference>
<comment type="similarity">
    <text evidence="5 7 9">Belongs to the PTH family.</text>
</comment>
<comment type="catalytic activity">
    <reaction evidence="7 8">
        <text>an N-acyl-L-alpha-aminoacyl-tRNA + H2O = an N-acyl-L-amino acid + a tRNA + H(+)</text>
        <dbReference type="Rhea" id="RHEA:54448"/>
        <dbReference type="Rhea" id="RHEA-COMP:10123"/>
        <dbReference type="Rhea" id="RHEA-COMP:13883"/>
        <dbReference type="ChEBI" id="CHEBI:15377"/>
        <dbReference type="ChEBI" id="CHEBI:15378"/>
        <dbReference type="ChEBI" id="CHEBI:59874"/>
        <dbReference type="ChEBI" id="CHEBI:78442"/>
        <dbReference type="ChEBI" id="CHEBI:138191"/>
        <dbReference type="EC" id="3.1.1.29"/>
    </reaction>
</comment>
<protein>
    <recommendedName>
        <fullName evidence="6 7">Peptidyl-tRNA hydrolase</fullName>
        <shortName evidence="7">Pth</shortName>
        <ecNumber evidence="1 7">3.1.1.29</ecNumber>
    </recommendedName>
</protein>
<dbReference type="AlphaFoldDB" id="A0A143WQQ5"/>
<feature type="site" description="Stabilizes the basic form of H active site to accept a proton" evidence="7">
    <location>
        <position position="95"/>
    </location>
</feature>
<comment type="function">
    <text evidence="7">Hydrolyzes ribosome-free peptidyl-tRNAs (with 1 or more amino acids incorporated), which drop off the ribosome during protein synthesis, or as a result of ribosome stalling.</text>
</comment>
<dbReference type="FunFam" id="3.40.50.1470:FF:000001">
    <property type="entry name" value="Peptidyl-tRNA hydrolase"/>
    <property type="match status" value="1"/>
</dbReference>
<dbReference type="GO" id="GO:0005737">
    <property type="term" value="C:cytoplasm"/>
    <property type="evidence" value="ECO:0007669"/>
    <property type="project" value="UniProtKB-SubCell"/>
</dbReference>
<dbReference type="CDD" id="cd00462">
    <property type="entry name" value="PTH"/>
    <property type="match status" value="1"/>
</dbReference>
<sequence>MTIKLIVGLANPGAKYVATRHNYGAYYINLLANRYQKTLQENSKFLGYTCQISLLESHNIYLLIPNTYMNLSGKSVAAIATFYHIYPEEILIAHDELNLLPGNVKVKSNGGHNGHNGLKDIIAHLGNQSQFYRLRIGIGHPGNKNEVVNFVLNKPPIEEQKLIHNAIDEAVRCTDIIINKKIHRQKII</sequence>
<evidence type="ECO:0000256" key="6">
    <source>
        <dbReference type="ARBA" id="ARBA00050038"/>
    </source>
</evidence>
<dbReference type="Proteomes" id="UP000095697">
    <property type="component" value="Chromosome I"/>
</dbReference>
<dbReference type="InterPro" id="IPR036416">
    <property type="entry name" value="Pept_tRNA_hydro_sf"/>
</dbReference>
<dbReference type="Pfam" id="PF01195">
    <property type="entry name" value="Pept_tRNA_hydro"/>
    <property type="match status" value="1"/>
</dbReference>
<feature type="site" description="Discriminates between blocked and unblocked aminoacyl-tRNA" evidence="7">
    <location>
        <position position="11"/>
    </location>
</feature>
<evidence type="ECO:0000256" key="5">
    <source>
        <dbReference type="ARBA" id="ARBA00038063"/>
    </source>
</evidence>
<evidence type="ECO:0000313" key="11">
    <source>
        <dbReference type="Proteomes" id="UP000095697"/>
    </source>
</evidence>
<dbReference type="NCBIfam" id="TIGR00447">
    <property type="entry name" value="pth"/>
    <property type="match status" value="1"/>
</dbReference>
<keyword evidence="2 7" id="KW-0820">tRNA-binding</keyword>
<dbReference type="GO" id="GO:0006515">
    <property type="term" value="P:protein quality control for misfolded or incompletely synthesized proteins"/>
    <property type="evidence" value="ECO:0007669"/>
    <property type="project" value="UniProtKB-UniRule"/>
</dbReference>
<evidence type="ECO:0000313" key="10">
    <source>
        <dbReference type="EMBL" id="CUX95887.1"/>
    </source>
</evidence>
<evidence type="ECO:0000256" key="2">
    <source>
        <dbReference type="ARBA" id="ARBA00022555"/>
    </source>
</evidence>
<dbReference type="PANTHER" id="PTHR17224">
    <property type="entry name" value="PEPTIDYL-TRNA HYDROLASE"/>
    <property type="match status" value="1"/>
</dbReference>
<dbReference type="STRING" id="1778264.PMARG_ME00200"/>
<dbReference type="PROSITE" id="PS01195">
    <property type="entry name" value="PEPT_TRNA_HYDROL_1"/>
    <property type="match status" value="1"/>
</dbReference>
<dbReference type="Gene3D" id="3.40.50.1470">
    <property type="entry name" value="Peptidyl-tRNA hydrolase"/>
    <property type="match status" value="1"/>
</dbReference>
<evidence type="ECO:0000256" key="1">
    <source>
        <dbReference type="ARBA" id="ARBA00013260"/>
    </source>
</evidence>
<dbReference type="InterPro" id="IPR001328">
    <property type="entry name" value="Pept_tRNA_hydro"/>
</dbReference>
<evidence type="ECO:0000256" key="3">
    <source>
        <dbReference type="ARBA" id="ARBA00022801"/>
    </source>
</evidence>
<feature type="active site" description="Proton acceptor" evidence="7">
    <location>
        <position position="21"/>
    </location>
</feature>